<evidence type="ECO:0000313" key="2">
    <source>
        <dbReference type="Proteomes" id="UP001054945"/>
    </source>
</evidence>
<name>A0AAV4T839_CAEEX</name>
<accession>A0AAV4T839</accession>
<gene>
    <name evidence="1" type="ORF">CEXT_651071</name>
</gene>
<comment type="caution">
    <text evidence="1">The sequence shown here is derived from an EMBL/GenBank/DDBJ whole genome shotgun (WGS) entry which is preliminary data.</text>
</comment>
<protein>
    <submittedName>
        <fullName evidence="1">Uncharacterized protein</fullName>
    </submittedName>
</protein>
<dbReference type="Proteomes" id="UP001054945">
    <property type="component" value="Unassembled WGS sequence"/>
</dbReference>
<sequence length="99" mass="11262">MPARRPTTISEVPDKEGRLRAMMRRHHNEWGAVTPFVHPSTPLSVPLLPCPPLEFHNAAAACTGETSLLRPSFTHKDKRPFIFKYYIDVEAHTCVRLTI</sequence>
<reference evidence="1 2" key="1">
    <citation type="submission" date="2021-06" db="EMBL/GenBank/DDBJ databases">
        <title>Caerostris extrusa draft genome.</title>
        <authorList>
            <person name="Kono N."/>
            <person name="Arakawa K."/>
        </authorList>
    </citation>
    <scope>NUCLEOTIDE SEQUENCE [LARGE SCALE GENOMIC DNA]</scope>
</reference>
<evidence type="ECO:0000313" key="1">
    <source>
        <dbReference type="EMBL" id="GIY40925.1"/>
    </source>
</evidence>
<keyword evidence="2" id="KW-1185">Reference proteome</keyword>
<organism evidence="1 2">
    <name type="scientific">Caerostris extrusa</name>
    <name type="common">Bark spider</name>
    <name type="synonym">Caerostris bankana</name>
    <dbReference type="NCBI Taxonomy" id="172846"/>
    <lineage>
        <taxon>Eukaryota</taxon>
        <taxon>Metazoa</taxon>
        <taxon>Ecdysozoa</taxon>
        <taxon>Arthropoda</taxon>
        <taxon>Chelicerata</taxon>
        <taxon>Arachnida</taxon>
        <taxon>Araneae</taxon>
        <taxon>Araneomorphae</taxon>
        <taxon>Entelegynae</taxon>
        <taxon>Araneoidea</taxon>
        <taxon>Araneidae</taxon>
        <taxon>Caerostris</taxon>
    </lineage>
</organism>
<dbReference type="AlphaFoldDB" id="A0AAV4T839"/>
<dbReference type="EMBL" id="BPLR01010677">
    <property type="protein sequence ID" value="GIY40925.1"/>
    <property type="molecule type" value="Genomic_DNA"/>
</dbReference>
<proteinExistence type="predicted"/>